<dbReference type="SUPFAM" id="SSF54427">
    <property type="entry name" value="NTF2-like"/>
    <property type="match status" value="1"/>
</dbReference>
<dbReference type="STRING" id="477641.MODMU_2740"/>
<keyword evidence="3" id="KW-1185">Reference proteome</keyword>
<dbReference type="OMA" id="IDIIPKY"/>
<dbReference type="eggNOG" id="COG4922">
    <property type="taxonomic scope" value="Bacteria"/>
</dbReference>
<evidence type="ECO:0000259" key="1">
    <source>
        <dbReference type="Pfam" id="PF12680"/>
    </source>
</evidence>
<evidence type="ECO:0000313" key="3">
    <source>
        <dbReference type="Proteomes" id="UP000006461"/>
    </source>
</evidence>
<dbReference type="AlphaFoldDB" id="I4EXQ6"/>
<dbReference type="HOGENOM" id="CLU_100997_2_0_11"/>
<organism evidence="2 3">
    <name type="scientific">Modestobacter italicus (strain DSM 44449 / CECT 9708 / BC 501)</name>
    <dbReference type="NCBI Taxonomy" id="2732864"/>
    <lineage>
        <taxon>Bacteria</taxon>
        <taxon>Bacillati</taxon>
        <taxon>Actinomycetota</taxon>
        <taxon>Actinomycetes</taxon>
        <taxon>Geodermatophilales</taxon>
        <taxon>Geodermatophilaceae</taxon>
        <taxon>Modestobacter</taxon>
    </lineage>
</organism>
<dbReference type="PATRIC" id="fig|477641.3.peg.2597"/>
<protein>
    <recommendedName>
        <fullName evidence="1">SnoaL-like domain-containing protein</fullName>
    </recommendedName>
</protein>
<feature type="domain" description="SnoaL-like" evidence="1">
    <location>
        <begin position="8"/>
        <end position="104"/>
    </location>
</feature>
<name>I4EXQ6_MODI5</name>
<proteinExistence type="predicted"/>
<dbReference type="OrthoDB" id="129343at2"/>
<dbReference type="EMBL" id="FO203431">
    <property type="protein sequence ID" value="CCH88169.1"/>
    <property type="molecule type" value="Genomic_DNA"/>
</dbReference>
<sequence>MAARRALVEAFVDLMYRRRDVRTAFDTYVAEDYVQHNPGLPDGRDAARDPLAQMFDDPGFLPEVVRLLVDGDLCAVHLRISRDGSPVAAVVDLYRWDGEQVVEHWDVIQPWPVTSANDHPLF</sequence>
<gene>
    <name evidence="2" type="ordered locus">MODMU_2740</name>
</gene>
<dbReference type="InterPro" id="IPR032710">
    <property type="entry name" value="NTF2-like_dom_sf"/>
</dbReference>
<dbReference type="InterPro" id="IPR037401">
    <property type="entry name" value="SnoaL-like"/>
</dbReference>
<evidence type="ECO:0000313" key="2">
    <source>
        <dbReference type="EMBL" id="CCH88169.1"/>
    </source>
</evidence>
<accession>I4EXQ6</accession>
<reference evidence="2 3" key="1">
    <citation type="journal article" date="2012" name="J. Bacteriol.">
        <title>Genome Sequence of Radiation-Resistant Modestobacter marinus Strain BC501, a Representative Actinobacterium That Thrives on Calcareous Stone Surfaces.</title>
        <authorList>
            <person name="Normand P."/>
            <person name="Gury J."/>
            <person name="Pujic P."/>
            <person name="Chouaia B."/>
            <person name="Crotti E."/>
            <person name="Brusetti L."/>
            <person name="Daffonchio D."/>
            <person name="Vacherie B."/>
            <person name="Barbe V."/>
            <person name="Medigue C."/>
            <person name="Calteau A."/>
            <person name="Ghodhbane-Gtari F."/>
            <person name="Essoussi I."/>
            <person name="Nouioui I."/>
            <person name="Abbassi-Ghozzi I."/>
            <person name="Gtari M."/>
        </authorList>
    </citation>
    <scope>NUCLEOTIDE SEQUENCE [LARGE SCALE GENOMIC DNA]</scope>
    <source>
        <strain evidence="3">BC 501</strain>
    </source>
</reference>
<dbReference type="Proteomes" id="UP000006461">
    <property type="component" value="Chromosome"/>
</dbReference>
<dbReference type="Pfam" id="PF12680">
    <property type="entry name" value="SnoaL_2"/>
    <property type="match status" value="1"/>
</dbReference>
<dbReference type="Gene3D" id="3.10.450.50">
    <property type="match status" value="1"/>
</dbReference>
<dbReference type="KEGG" id="mmar:MODMU_2740"/>